<dbReference type="PANTHER" id="PTHR43839">
    <property type="entry name" value="OPPC IN A BINDING PROTEIN-DEPENDENT TRANSPORT SYSTEM"/>
    <property type="match status" value="1"/>
</dbReference>
<dbReference type="PROSITE" id="PS50928">
    <property type="entry name" value="ABC_TM1"/>
    <property type="match status" value="1"/>
</dbReference>
<keyword evidence="5 6" id="KW-0472">Membrane</keyword>
<dbReference type="RefSeq" id="WP_119545763.1">
    <property type="nucleotide sequence ID" value="NZ_QXIR01000004.1"/>
</dbReference>
<evidence type="ECO:0000256" key="5">
    <source>
        <dbReference type="ARBA" id="ARBA00023136"/>
    </source>
</evidence>
<gene>
    <name evidence="8" type="ORF">D3H55_04720</name>
</gene>
<comment type="caution">
    <text evidence="8">The sequence shown here is derived from an EMBL/GenBank/DDBJ whole genome shotgun (WGS) entry which is preliminary data.</text>
</comment>
<name>A0A3A1R478_9BACI</name>
<dbReference type="Gene3D" id="1.10.3720.10">
    <property type="entry name" value="MetI-like"/>
    <property type="match status" value="1"/>
</dbReference>
<dbReference type="Proteomes" id="UP000265801">
    <property type="component" value="Unassembled WGS sequence"/>
</dbReference>
<organism evidence="8 9">
    <name type="scientific">Bacillus salacetis</name>
    <dbReference type="NCBI Taxonomy" id="2315464"/>
    <lineage>
        <taxon>Bacteria</taxon>
        <taxon>Bacillati</taxon>
        <taxon>Bacillota</taxon>
        <taxon>Bacilli</taxon>
        <taxon>Bacillales</taxon>
        <taxon>Bacillaceae</taxon>
        <taxon>Bacillus</taxon>
    </lineage>
</organism>
<feature type="transmembrane region" description="Helical" evidence="6">
    <location>
        <begin position="272"/>
        <end position="297"/>
    </location>
</feature>
<protein>
    <recommendedName>
        <fullName evidence="7">ABC transmembrane type-1 domain-containing protein</fullName>
    </recommendedName>
</protein>
<evidence type="ECO:0000256" key="3">
    <source>
        <dbReference type="ARBA" id="ARBA00022692"/>
    </source>
</evidence>
<evidence type="ECO:0000256" key="2">
    <source>
        <dbReference type="ARBA" id="ARBA00022448"/>
    </source>
</evidence>
<dbReference type="InterPro" id="IPR000515">
    <property type="entry name" value="MetI-like"/>
</dbReference>
<sequence>MERKLYKWLVILCTGFVIMMVAGSLLFNYVLDVEIPQTTLKYSEEGKIIDGAPFKPSREFLLGTDRDGYDMLYKVVQGAQYTLGAAIVISLLGFLISFVIGIAGGFIRSTSKYITQTLFTSFYFIPQSIIAYNVLHPLLWEPMEGFATTFTERVIWQIIILAVITVPTTAILIANETREILQKEFILSAMVLGGSKYFLFKKHLLPHLKLRLFIIFPKILIQALLIIAHLGFFSLFFGGTDVCYGAFCDPPKPFVFEWAGLMAMSYKSIYNAWWIFMAPMLFFSLTILSLSGIAKGLEGISQSEKRKKVSAAENTHNYEDHTNKPAPHDFELISKHDISG</sequence>
<keyword evidence="3 6" id="KW-0812">Transmembrane</keyword>
<feature type="transmembrane region" description="Helical" evidence="6">
    <location>
        <begin position="212"/>
        <end position="237"/>
    </location>
</feature>
<feature type="transmembrane region" description="Helical" evidence="6">
    <location>
        <begin position="113"/>
        <end position="134"/>
    </location>
</feature>
<feature type="transmembrane region" description="Helical" evidence="6">
    <location>
        <begin position="154"/>
        <end position="174"/>
    </location>
</feature>
<evidence type="ECO:0000313" key="8">
    <source>
        <dbReference type="EMBL" id="RIW37344.1"/>
    </source>
</evidence>
<feature type="transmembrane region" description="Helical" evidence="6">
    <location>
        <begin position="6"/>
        <end position="31"/>
    </location>
</feature>
<evidence type="ECO:0000256" key="1">
    <source>
        <dbReference type="ARBA" id="ARBA00004141"/>
    </source>
</evidence>
<evidence type="ECO:0000313" key="9">
    <source>
        <dbReference type="Proteomes" id="UP000265801"/>
    </source>
</evidence>
<feature type="domain" description="ABC transmembrane type-1" evidence="7">
    <location>
        <begin position="83"/>
        <end position="294"/>
    </location>
</feature>
<dbReference type="EMBL" id="QXIR01000004">
    <property type="protein sequence ID" value="RIW37344.1"/>
    <property type="molecule type" value="Genomic_DNA"/>
</dbReference>
<dbReference type="PANTHER" id="PTHR43839:SF3">
    <property type="entry name" value="OLIGOPEPTIDE ABC TRANSPORTER, PERMEASE PROTEIN"/>
    <property type="match status" value="1"/>
</dbReference>
<feature type="transmembrane region" description="Helical" evidence="6">
    <location>
        <begin position="81"/>
        <end position="107"/>
    </location>
</feature>
<evidence type="ECO:0000256" key="4">
    <source>
        <dbReference type="ARBA" id="ARBA00022989"/>
    </source>
</evidence>
<keyword evidence="4 6" id="KW-1133">Transmembrane helix</keyword>
<dbReference type="InterPro" id="IPR035906">
    <property type="entry name" value="MetI-like_sf"/>
</dbReference>
<dbReference type="CDD" id="cd06261">
    <property type="entry name" value="TM_PBP2"/>
    <property type="match status" value="1"/>
</dbReference>
<evidence type="ECO:0000256" key="6">
    <source>
        <dbReference type="SAM" id="Phobius"/>
    </source>
</evidence>
<dbReference type="AlphaFoldDB" id="A0A3A1R478"/>
<reference evidence="8 9" key="1">
    <citation type="submission" date="2018-09" db="EMBL/GenBank/DDBJ databases">
        <title>Bacillus saliacetes sp. nov., isolated from Thai shrimp paste (Ka-pi).</title>
        <authorList>
            <person name="Daroonpunt R."/>
            <person name="Tanasupawat S."/>
            <person name="Yiamsombut S."/>
        </authorList>
    </citation>
    <scope>NUCLEOTIDE SEQUENCE [LARGE SCALE GENOMIC DNA]</scope>
    <source>
        <strain evidence="8 9">SKP7-4</strain>
    </source>
</reference>
<dbReference type="GO" id="GO:0016020">
    <property type="term" value="C:membrane"/>
    <property type="evidence" value="ECO:0007669"/>
    <property type="project" value="UniProtKB-SubCell"/>
</dbReference>
<evidence type="ECO:0000259" key="7">
    <source>
        <dbReference type="PROSITE" id="PS50928"/>
    </source>
</evidence>
<accession>A0A3A1R478</accession>
<dbReference type="GO" id="GO:0055085">
    <property type="term" value="P:transmembrane transport"/>
    <property type="evidence" value="ECO:0007669"/>
    <property type="project" value="InterPro"/>
</dbReference>
<keyword evidence="2" id="KW-0813">Transport</keyword>
<dbReference type="OrthoDB" id="2351941at2"/>
<dbReference type="SUPFAM" id="SSF161098">
    <property type="entry name" value="MetI-like"/>
    <property type="match status" value="1"/>
</dbReference>
<proteinExistence type="predicted"/>
<comment type="subcellular location">
    <subcellularLocation>
        <location evidence="1">Membrane</location>
        <topology evidence="1">Multi-pass membrane protein</topology>
    </subcellularLocation>
</comment>
<keyword evidence="9" id="KW-1185">Reference proteome</keyword>